<keyword evidence="2" id="KW-1185">Reference proteome</keyword>
<organism evidence="1 2">
    <name type="scientific">Neolecta irregularis (strain DAH-3)</name>
    <dbReference type="NCBI Taxonomy" id="1198029"/>
    <lineage>
        <taxon>Eukaryota</taxon>
        <taxon>Fungi</taxon>
        <taxon>Dikarya</taxon>
        <taxon>Ascomycota</taxon>
        <taxon>Taphrinomycotina</taxon>
        <taxon>Neolectales</taxon>
        <taxon>Neolectaceae</taxon>
        <taxon>Neolecta</taxon>
    </lineage>
</organism>
<accession>A0A1U7LIE5</accession>
<comment type="caution">
    <text evidence="1">The sequence shown here is derived from an EMBL/GenBank/DDBJ whole genome shotgun (WGS) entry which is preliminary data.</text>
</comment>
<dbReference type="AlphaFoldDB" id="A0A1U7LIE5"/>
<name>A0A1U7LIE5_NEOID</name>
<gene>
    <name evidence="1" type="ORF">NEOLI_001772</name>
</gene>
<evidence type="ECO:0000313" key="2">
    <source>
        <dbReference type="Proteomes" id="UP000186594"/>
    </source>
</evidence>
<reference evidence="1 2" key="1">
    <citation type="submission" date="2016-04" db="EMBL/GenBank/DDBJ databases">
        <title>Evolutionary innovation and constraint leading to complex multicellularity in the Ascomycota.</title>
        <authorList>
            <person name="Cisse O."/>
            <person name="Nguyen A."/>
            <person name="Hewitt D.A."/>
            <person name="Jedd G."/>
            <person name="Stajich J.E."/>
        </authorList>
    </citation>
    <scope>NUCLEOTIDE SEQUENCE [LARGE SCALE GENOMIC DNA]</scope>
    <source>
        <strain evidence="1 2">DAH-3</strain>
    </source>
</reference>
<dbReference type="Proteomes" id="UP000186594">
    <property type="component" value="Unassembled WGS sequence"/>
</dbReference>
<proteinExistence type="predicted"/>
<sequence>MSATQTNVTSRIISSLNNVSLLKSINSQLCTKSSDVQTSDGSISKEKALRDRVLDEWSEQEEYGSWDECDTYFPHYCEPSKDCRCCPLSAEKKYA</sequence>
<evidence type="ECO:0000313" key="1">
    <source>
        <dbReference type="EMBL" id="OLL22425.1"/>
    </source>
</evidence>
<protein>
    <submittedName>
        <fullName evidence="1">Uncharacterized protein</fullName>
    </submittedName>
</protein>
<dbReference type="EMBL" id="LXFE01003343">
    <property type="protein sequence ID" value="OLL22425.1"/>
    <property type="molecule type" value="Genomic_DNA"/>
</dbReference>